<dbReference type="Gene3D" id="2.60.120.260">
    <property type="entry name" value="Galactose-binding domain-like"/>
    <property type="match status" value="1"/>
</dbReference>
<evidence type="ECO:0000256" key="1">
    <source>
        <dbReference type="ARBA" id="ARBA00004540"/>
    </source>
</evidence>
<name>A0A7K8VFX4_9STRI</name>
<keyword evidence="7" id="KW-1185">Reference proteome</keyword>
<evidence type="ECO:0000256" key="3">
    <source>
        <dbReference type="ARBA" id="ARBA00022989"/>
    </source>
</evidence>
<evidence type="ECO:0000313" key="6">
    <source>
        <dbReference type="EMBL" id="NXF65510.1"/>
    </source>
</evidence>
<accession>A0A7K8VFX4</accession>
<dbReference type="AlphaFoldDB" id="A0A7K8VFX4"/>
<dbReference type="InterPro" id="IPR012919">
    <property type="entry name" value="SUN_dom"/>
</dbReference>
<keyword evidence="4" id="KW-0472">Membrane</keyword>
<evidence type="ECO:0000256" key="4">
    <source>
        <dbReference type="ARBA" id="ARBA00023136"/>
    </source>
</evidence>
<evidence type="ECO:0000259" key="5">
    <source>
        <dbReference type="PROSITE" id="PS51469"/>
    </source>
</evidence>
<dbReference type="GO" id="GO:0005637">
    <property type="term" value="C:nuclear inner membrane"/>
    <property type="evidence" value="ECO:0007669"/>
    <property type="project" value="UniProtKB-SubCell"/>
</dbReference>
<dbReference type="GO" id="GO:0043495">
    <property type="term" value="F:protein-membrane adaptor activity"/>
    <property type="evidence" value="ECO:0007669"/>
    <property type="project" value="TreeGrafter"/>
</dbReference>
<feature type="non-terminal residue" evidence="6">
    <location>
        <position position="1"/>
    </location>
</feature>
<dbReference type="Proteomes" id="UP000542434">
    <property type="component" value="Unassembled WGS sequence"/>
</dbReference>
<proteinExistence type="predicted"/>
<dbReference type="PANTHER" id="PTHR12911">
    <property type="entry name" value="SAD1/UNC-84-LIKE PROTEIN-RELATED"/>
    <property type="match status" value="1"/>
</dbReference>
<keyword evidence="2" id="KW-0812">Transmembrane</keyword>
<protein>
    <submittedName>
        <fullName evidence="6">SUN3 protein</fullName>
    </submittedName>
</protein>
<keyword evidence="3" id="KW-1133">Transmembrane helix</keyword>
<dbReference type="Pfam" id="PF07738">
    <property type="entry name" value="Sad1_UNC"/>
    <property type="match status" value="2"/>
</dbReference>
<organism evidence="6 7">
    <name type="scientific">Ciccaba nigrolineata</name>
    <dbReference type="NCBI Taxonomy" id="1118524"/>
    <lineage>
        <taxon>Eukaryota</taxon>
        <taxon>Metazoa</taxon>
        <taxon>Chordata</taxon>
        <taxon>Craniata</taxon>
        <taxon>Vertebrata</taxon>
        <taxon>Euteleostomi</taxon>
        <taxon>Archelosauria</taxon>
        <taxon>Archosauria</taxon>
        <taxon>Dinosauria</taxon>
        <taxon>Saurischia</taxon>
        <taxon>Theropoda</taxon>
        <taxon>Coelurosauria</taxon>
        <taxon>Aves</taxon>
        <taxon>Neognathae</taxon>
        <taxon>Neoaves</taxon>
        <taxon>Telluraves</taxon>
        <taxon>Strigiformes</taxon>
        <taxon>Strigidae</taxon>
        <taxon>Ciccaba</taxon>
    </lineage>
</organism>
<reference evidence="6 7" key="1">
    <citation type="submission" date="2019-09" db="EMBL/GenBank/DDBJ databases">
        <title>Bird 10,000 Genomes (B10K) Project - Family phase.</title>
        <authorList>
            <person name="Zhang G."/>
        </authorList>
    </citation>
    <scope>NUCLEOTIDE SEQUENCE [LARGE SCALE GENOMIC DNA]</scope>
    <source>
        <strain evidence="6">B10K-DU-001-07</strain>
        <tissue evidence="6">Muscle</tissue>
    </source>
</reference>
<dbReference type="PROSITE" id="PS51469">
    <property type="entry name" value="SUN"/>
    <property type="match status" value="1"/>
</dbReference>
<evidence type="ECO:0000313" key="7">
    <source>
        <dbReference type="Proteomes" id="UP000542434"/>
    </source>
</evidence>
<dbReference type="EMBL" id="VWZC01009977">
    <property type="protein sequence ID" value="NXF65510.1"/>
    <property type="molecule type" value="Genomic_DNA"/>
</dbReference>
<gene>
    <name evidence="6" type="primary">Sun3</name>
    <name evidence="6" type="ORF">CICNIG_R07127</name>
</gene>
<dbReference type="PANTHER" id="PTHR12911:SF24">
    <property type="entry name" value="SUN DOMAIN-CONTAINING PROTEIN 3"/>
    <property type="match status" value="1"/>
</dbReference>
<comment type="subcellular location">
    <subcellularLocation>
        <location evidence="1">Nucleus inner membrane</location>
    </subcellularLocation>
</comment>
<comment type="caution">
    <text evidence="6">The sequence shown here is derived from an EMBL/GenBank/DDBJ whole genome shotgun (WGS) entry which is preliminary data.</text>
</comment>
<feature type="domain" description="SUN" evidence="5">
    <location>
        <begin position="1"/>
        <end position="125"/>
    </location>
</feature>
<sequence length="130" mass="14388">GYCWPFKEPQSEALIRLPTHMRPTAITIQHVSQMASLLGTDSSAPRDFTVSVSLCRALGAGTWPRGRAGLDKKCEGETLLATFVYAVQKEPTQTFPLHTTPDIWSNWGEPGYTCIYRVQVHGRIVGTNVI</sequence>
<evidence type="ECO:0000256" key="2">
    <source>
        <dbReference type="ARBA" id="ARBA00022692"/>
    </source>
</evidence>
<dbReference type="InterPro" id="IPR045119">
    <property type="entry name" value="SUN1-5"/>
</dbReference>
<feature type="non-terminal residue" evidence="6">
    <location>
        <position position="130"/>
    </location>
</feature>
<dbReference type="GO" id="GO:0034993">
    <property type="term" value="C:meiotic nuclear membrane microtubule tethering complex"/>
    <property type="evidence" value="ECO:0007669"/>
    <property type="project" value="TreeGrafter"/>
</dbReference>